<dbReference type="InterPro" id="IPR001279">
    <property type="entry name" value="Metallo-B-lactamas"/>
</dbReference>
<dbReference type="Pfam" id="PF00753">
    <property type="entry name" value="Lactamase_B"/>
    <property type="match status" value="1"/>
</dbReference>
<name>A0A381T687_9ZZZZ</name>
<proteinExistence type="inferred from homology"/>
<dbReference type="CDD" id="cd16281">
    <property type="entry name" value="metallo-hydrolase-like_MBL-fold"/>
    <property type="match status" value="1"/>
</dbReference>
<dbReference type="InterPro" id="IPR051013">
    <property type="entry name" value="MBL_superfamily_lactonases"/>
</dbReference>
<gene>
    <name evidence="6" type="ORF">METZ01_LOCUS64546</name>
</gene>
<evidence type="ECO:0000259" key="5">
    <source>
        <dbReference type="SMART" id="SM00849"/>
    </source>
</evidence>
<accession>A0A381T687</accession>
<dbReference type="AlphaFoldDB" id="A0A381T687"/>
<evidence type="ECO:0000256" key="3">
    <source>
        <dbReference type="ARBA" id="ARBA00022801"/>
    </source>
</evidence>
<evidence type="ECO:0000256" key="4">
    <source>
        <dbReference type="ARBA" id="ARBA00022833"/>
    </source>
</evidence>
<dbReference type="PANTHER" id="PTHR42978:SF6">
    <property type="entry name" value="QUORUM-QUENCHING LACTONASE YTNP-RELATED"/>
    <property type="match status" value="1"/>
</dbReference>
<keyword evidence="3" id="KW-0378">Hydrolase</keyword>
<dbReference type="GO" id="GO:0016787">
    <property type="term" value="F:hydrolase activity"/>
    <property type="evidence" value="ECO:0007669"/>
    <property type="project" value="UniProtKB-KW"/>
</dbReference>
<dbReference type="Gene3D" id="3.60.15.10">
    <property type="entry name" value="Ribonuclease Z/Hydroxyacylglutathione hydrolase-like"/>
    <property type="match status" value="1"/>
</dbReference>
<dbReference type="EMBL" id="UINC01004088">
    <property type="protein sequence ID" value="SVA11692.1"/>
    <property type="molecule type" value="Genomic_DNA"/>
</dbReference>
<feature type="domain" description="Metallo-beta-lactamase" evidence="5">
    <location>
        <begin position="25"/>
        <end position="235"/>
    </location>
</feature>
<organism evidence="6">
    <name type="scientific">marine metagenome</name>
    <dbReference type="NCBI Taxonomy" id="408172"/>
    <lineage>
        <taxon>unclassified sequences</taxon>
        <taxon>metagenomes</taxon>
        <taxon>ecological metagenomes</taxon>
    </lineage>
</organism>
<dbReference type="GO" id="GO:0046872">
    <property type="term" value="F:metal ion binding"/>
    <property type="evidence" value="ECO:0007669"/>
    <property type="project" value="UniProtKB-KW"/>
</dbReference>
<evidence type="ECO:0000256" key="2">
    <source>
        <dbReference type="ARBA" id="ARBA00022723"/>
    </source>
</evidence>
<keyword evidence="4" id="KW-0862">Zinc</keyword>
<comment type="similarity">
    <text evidence="1">Belongs to the metallo-beta-lactamase superfamily.</text>
</comment>
<evidence type="ECO:0000313" key="6">
    <source>
        <dbReference type="EMBL" id="SVA11692.1"/>
    </source>
</evidence>
<reference evidence="6" key="1">
    <citation type="submission" date="2018-05" db="EMBL/GenBank/DDBJ databases">
        <authorList>
            <person name="Lanie J.A."/>
            <person name="Ng W.-L."/>
            <person name="Kazmierczak K.M."/>
            <person name="Andrzejewski T.M."/>
            <person name="Davidsen T.M."/>
            <person name="Wayne K.J."/>
            <person name="Tettelin H."/>
            <person name="Glass J.I."/>
            <person name="Rusch D."/>
            <person name="Podicherti R."/>
            <person name="Tsui H.-C.T."/>
            <person name="Winkler M.E."/>
        </authorList>
    </citation>
    <scope>NUCLEOTIDE SEQUENCE</scope>
</reference>
<sequence>MMGSVPKVLWEKSNPADELNRIDLSLRCLLLDDGENRVLIESGMGDKLTSKFAKMFHVLQPDHPLKERLGEIGYKMEDITHMILTHLHFDHAGGATIIDENNNFIPAFPNAVYYVSDSNWDAGMNPSPRDSASYLDINYAPLQKAGKLEMVAENSIIMDGISTISVNGHTFGQQLIKVESEGDTLIFCSDLIPLRSHLKLPWIMGYDLNAVLTLEEKTKFLKEAAENNWWLWFYHDPKTIAVRIKKSEKYYDVVDEVMRKFN</sequence>
<protein>
    <recommendedName>
        <fullName evidence="5">Metallo-beta-lactamase domain-containing protein</fullName>
    </recommendedName>
</protein>
<dbReference type="SMART" id="SM00849">
    <property type="entry name" value="Lactamase_B"/>
    <property type="match status" value="1"/>
</dbReference>
<keyword evidence="2" id="KW-0479">Metal-binding</keyword>
<dbReference type="SUPFAM" id="SSF56281">
    <property type="entry name" value="Metallo-hydrolase/oxidoreductase"/>
    <property type="match status" value="1"/>
</dbReference>
<dbReference type="PANTHER" id="PTHR42978">
    <property type="entry name" value="QUORUM-QUENCHING LACTONASE YTNP-RELATED-RELATED"/>
    <property type="match status" value="1"/>
</dbReference>
<dbReference type="InterPro" id="IPR036866">
    <property type="entry name" value="RibonucZ/Hydroxyglut_hydro"/>
</dbReference>
<evidence type="ECO:0000256" key="1">
    <source>
        <dbReference type="ARBA" id="ARBA00007749"/>
    </source>
</evidence>